<reference evidence="10 11" key="1">
    <citation type="submission" date="2023-07" db="EMBL/GenBank/DDBJ databases">
        <title>Genomic Encyclopedia of Type Strains, Phase IV (KMG-IV): sequencing the most valuable type-strain genomes for metagenomic binning, comparative biology and taxonomic classification.</title>
        <authorList>
            <person name="Goeker M."/>
        </authorList>
    </citation>
    <scope>NUCLEOTIDE SEQUENCE [LARGE SCALE GENOMIC DNA]</scope>
    <source>
        <strain evidence="10 11">DSM 23948</strain>
    </source>
</reference>
<dbReference type="NCBIfam" id="TIGR02887">
    <property type="entry name" value="spore_ger_x_C"/>
    <property type="match status" value="1"/>
</dbReference>
<gene>
    <name evidence="10" type="ORF">J2S07_001834</name>
</gene>
<evidence type="ECO:0000256" key="5">
    <source>
        <dbReference type="ARBA" id="ARBA00023136"/>
    </source>
</evidence>
<protein>
    <submittedName>
        <fullName evidence="10">Spore germination protein KC</fullName>
    </submittedName>
</protein>
<evidence type="ECO:0000256" key="3">
    <source>
        <dbReference type="ARBA" id="ARBA00022544"/>
    </source>
</evidence>
<dbReference type="PROSITE" id="PS51257">
    <property type="entry name" value="PROKAR_LIPOPROTEIN"/>
    <property type="match status" value="1"/>
</dbReference>
<keyword evidence="4" id="KW-0732">Signal</keyword>
<name>A0ABT9V3K1_9BACL</name>
<evidence type="ECO:0000313" key="10">
    <source>
        <dbReference type="EMBL" id="MDQ0155529.1"/>
    </source>
</evidence>
<evidence type="ECO:0000259" key="8">
    <source>
        <dbReference type="Pfam" id="PF05504"/>
    </source>
</evidence>
<comment type="subcellular location">
    <subcellularLocation>
        <location evidence="1">Membrane</location>
        <topology evidence="1">Lipid-anchor</topology>
    </subcellularLocation>
</comment>
<keyword evidence="5" id="KW-0472">Membrane</keyword>
<dbReference type="PANTHER" id="PTHR35789">
    <property type="entry name" value="SPORE GERMINATION PROTEIN B3"/>
    <property type="match status" value="1"/>
</dbReference>
<dbReference type="EMBL" id="JAUSTU010000007">
    <property type="protein sequence ID" value="MDQ0155529.1"/>
    <property type="molecule type" value="Genomic_DNA"/>
</dbReference>
<keyword evidence="7" id="KW-0449">Lipoprotein</keyword>
<keyword evidence="11" id="KW-1185">Reference proteome</keyword>
<dbReference type="InterPro" id="IPR008844">
    <property type="entry name" value="Spore_GerAC-like"/>
</dbReference>
<evidence type="ECO:0000256" key="6">
    <source>
        <dbReference type="ARBA" id="ARBA00023139"/>
    </source>
</evidence>
<proteinExistence type="inferred from homology"/>
<comment type="caution">
    <text evidence="10">The sequence shown here is derived from an EMBL/GenBank/DDBJ whole genome shotgun (WGS) entry which is preliminary data.</text>
</comment>
<accession>A0ABT9V3K1</accession>
<dbReference type="Pfam" id="PF25198">
    <property type="entry name" value="Spore_GerAC_N"/>
    <property type="match status" value="1"/>
</dbReference>
<evidence type="ECO:0000256" key="4">
    <source>
        <dbReference type="ARBA" id="ARBA00022729"/>
    </source>
</evidence>
<dbReference type="Proteomes" id="UP001231362">
    <property type="component" value="Unassembled WGS sequence"/>
</dbReference>
<evidence type="ECO:0000259" key="9">
    <source>
        <dbReference type="Pfam" id="PF25198"/>
    </source>
</evidence>
<organism evidence="10 11">
    <name type="scientific">Anoxybacillus andreesenii</name>
    <dbReference type="NCBI Taxonomy" id="1325932"/>
    <lineage>
        <taxon>Bacteria</taxon>
        <taxon>Bacillati</taxon>
        <taxon>Bacillota</taxon>
        <taxon>Bacilli</taxon>
        <taxon>Bacillales</taxon>
        <taxon>Anoxybacillaceae</taxon>
        <taxon>Anoxybacillus</taxon>
    </lineage>
</organism>
<feature type="domain" description="Spore germination protein N-terminal" evidence="9">
    <location>
        <begin position="21"/>
        <end position="191"/>
    </location>
</feature>
<dbReference type="InterPro" id="IPR038501">
    <property type="entry name" value="Spore_GerAC_C_sf"/>
</dbReference>
<evidence type="ECO:0000313" key="11">
    <source>
        <dbReference type="Proteomes" id="UP001231362"/>
    </source>
</evidence>
<dbReference type="RefSeq" id="WP_307150094.1">
    <property type="nucleotide sequence ID" value="NZ_JAUSTU010000007.1"/>
</dbReference>
<evidence type="ECO:0000256" key="7">
    <source>
        <dbReference type="ARBA" id="ARBA00023288"/>
    </source>
</evidence>
<dbReference type="InterPro" id="IPR046953">
    <property type="entry name" value="Spore_GerAC-like_C"/>
</dbReference>
<feature type="domain" description="Spore germination GerAC-like C-terminal" evidence="8">
    <location>
        <begin position="221"/>
        <end position="386"/>
    </location>
</feature>
<dbReference type="Gene3D" id="3.30.300.210">
    <property type="entry name" value="Nutrient germinant receptor protein C, domain 3"/>
    <property type="match status" value="1"/>
</dbReference>
<dbReference type="PANTHER" id="PTHR35789:SF1">
    <property type="entry name" value="SPORE GERMINATION PROTEIN B3"/>
    <property type="match status" value="1"/>
</dbReference>
<dbReference type="InterPro" id="IPR057336">
    <property type="entry name" value="GerAC_N"/>
</dbReference>
<comment type="similarity">
    <text evidence="2">Belongs to the GerABKC lipoprotein family.</text>
</comment>
<keyword evidence="3" id="KW-0309">Germination</keyword>
<keyword evidence="6" id="KW-0564">Palmitate</keyword>
<sequence>MKKCLFLLIMTMNVFLSGCWDSTEMNDIAIVTGIAIDPGDERKYKMTVGYVNPRQFSKQSPEPGAPVTSLSLEGDSLPEMSVKMNIGISRILKFSHTRVVYINEKIAREGVGPFLDEIERSPEFRNDFNILITKGDEAAKFTQVNDNIEKVPSLKVQKQTKSLVETWGGDPRIRLTDFINAIVSKGRAPVASTAVIKGSPEKGKSTDSNNNIKPEATVELDGMAVFDMDKLIGYLTLEDTRNYLWTQNLKQTMVTTPCSDNEEKFFDLLITKNKTTLKTNYRGDTPVLQVKIHAESNLNSMQCAKDLTKMKTYSEIEKVAENHIKNMVEATIKKVQKEYGVDIFGFGEELNRQHYQKAKEIGNQWDKEFARADVEVHAQVAIRRTGTRTKSFLSEVAP</sequence>
<dbReference type="Pfam" id="PF05504">
    <property type="entry name" value="Spore_GerAC"/>
    <property type="match status" value="1"/>
</dbReference>
<evidence type="ECO:0000256" key="1">
    <source>
        <dbReference type="ARBA" id="ARBA00004635"/>
    </source>
</evidence>
<evidence type="ECO:0000256" key="2">
    <source>
        <dbReference type="ARBA" id="ARBA00007886"/>
    </source>
</evidence>